<dbReference type="Pfam" id="PF02875">
    <property type="entry name" value="Mur_ligase_C"/>
    <property type="match status" value="1"/>
</dbReference>
<dbReference type="Pfam" id="PF08245">
    <property type="entry name" value="Mur_ligase_M"/>
    <property type="match status" value="1"/>
</dbReference>
<keyword evidence="5 18" id="KW-0436">Ligase</keyword>
<dbReference type="PANTHER" id="PTHR43445">
    <property type="entry name" value="UDP-N-ACETYLMURAMATE--L-ALANINE LIGASE-RELATED"/>
    <property type="match status" value="1"/>
</dbReference>
<dbReference type="Gene3D" id="3.40.1190.10">
    <property type="entry name" value="Mur-like, catalytic domain"/>
    <property type="match status" value="1"/>
</dbReference>
<evidence type="ECO:0000313" key="18">
    <source>
        <dbReference type="EMBL" id="OGD64755.1"/>
    </source>
</evidence>
<sequence length="464" mass="51279">MAKPKESNELHFVGVKGVAMSGMAVMAQKLGYIVTGSDVAEVFPTDELLHKNKIEVFEGFRAENLKGRHPTLIVSAAYGDSNPEVKEARRRRLRVRTQSELLGEFLRSYEGIGVSGVHGKTTTSSILAFLLKESGFSPSYVIGAPDVPGLQGNSHLGDGKFFVVEADEYRKSEADKTPKFLDLSLKHVIVTSIEFDHPDVFDSAESVYVEFYKLLTKVPRDGTIIACIDWQLVRRLVNRFVDRVCLTYGFDSGADFQIVDFTEDAVGISFALKTGEKKLGPFTSSLPGPYNAQNIAAAIVMALKLGATQKAIMKALPKFVGAKRRFERLGEVNGALVIDDYAHHPTAVTNVIAAAHHKFPDKKITIVFQPHTYSRTGKFLREFAKSLVGADRIILLDIWASAREKTGYVTINDLLSEIKENRPDVEFRSSLEEVAKYIKGTVSESDVVLLVGAGDVYKIFDYCQ</sequence>
<evidence type="ECO:0000256" key="8">
    <source>
        <dbReference type="ARBA" id="ARBA00022840"/>
    </source>
</evidence>
<dbReference type="InterPro" id="IPR005758">
    <property type="entry name" value="UDP-N-AcMur_Ala_ligase_MurC"/>
</dbReference>
<evidence type="ECO:0000259" key="17">
    <source>
        <dbReference type="Pfam" id="PF08245"/>
    </source>
</evidence>
<comment type="catalytic activity">
    <reaction evidence="13">
        <text>UDP-N-acetyl-alpha-D-muramate + L-alanine + ATP = UDP-N-acetyl-alpha-D-muramoyl-L-alanine + ADP + phosphate + H(+)</text>
        <dbReference type="Rhea" id="RHEA:23372"/>
        <dbReference type="ChEBI" id="CHEBI:15378"/>
        <dbReference type="ChEBI" id="CHEBI:30616"/>
        <dbReference type="ChEBI" id="CHEBI:43474"/>
        <dbReference type="ChEBI" id="CHEBI:57972"/>
        <dbReference type="ChEBI" id="CHEBI:70757"/>
        <dbReference type="ChEBI" id="CHEBI:83898"/>
        <dbReference type="ChEBI" id="CHEBI:456216"/>
        <dbReference type="EC" id="6.3.2.8"/>
    </reaction>
</comment>
<evidence type="ECO:0000256" key="2">
    <source>
        <dbReference type="ARBA" id="ARBA00004752"/>
    </source>
</evidence>
<dbReference type="InterPro" id="IPR013221">
    <property type="entry name" value="Mur_ligase_cen"/>
</dbReference>
<evidence type="ECO:0000256" key="14">
    <source>
        <dbReference type="NCBIfam" id="TIGR01082"/>
    </source>
</evidence>
<proteinExistence type="predicted"/>
<feature type="domain" description="Mur ligase central" evidence="17">
    <location>
        <begin position="114"/>
        <end position="302"/>
    </location>
</feature>
<name>A0A1F5EBJ0_9BACT</name>
<keyword evidence="6" id="KW-0132">Cell division</keyword>
<dbReference type="Proteomes" id="UP000177481">
    <property type="component" value="Unassembled WGS sequence"/>
</dbReference>
<dbReference type="SUPFAM" id="SSF53244">
    <property type="entry name" value="MurD-like peptide ligases, peptide-binding domain"/>
    <property type="match status" value="1"/>
</dbReference>
<keyword evidence="12" id="KW-0961">Cell wall biogenesis/degradation</keyword>
<dbReference type="SUPFAM" id="SSF51984">
    <property type="entry name" value="MurCD N-terminal domain"/>
    <property type="match status" value="1"/>
</dbReference>
<dbReference type="Pfam" id="PF01225">
    <property type="entry name" value="Mur_ligase"/>
    <property type="match status" value="1"/>
</dbReference>
<evidence type="ECO:0000259" key="15">
    <source>
        <dbReference type="Pfam" id="PF01225"/>
    </source>
</evidence>
<dbReference type="SUPFAM" id="SSF53623">
    <property type="entry name" value="MurD-like peptide ligases, catalytic domain"/>
    <property type="match status" value="1"/>
</dbReference>
<dbReference type="GO" id="GO:0008360">
    <property type="term" value="P:regulation of cell shape"/>
    <property type="evidence" value="ECO:0007669"/>
    <property type="project" value="UniProtKB-KW"/>
</dbReference>
<dbReference type="PANTHER" id="PTHR43445:SF3">
    <property type="entry name" value="UDP-N-ACETYLMURAMATE--L-ALANINE LIGASE"/>
    <property type="match status" value="1"/>
</dbReference>
<dbReference type="GO" id="GO:0008763">
    <property type="term" value="F:UDP-N-acetylmuramate-L-alanine ligase activity"/>
    <property type="evidence" value="ECO:0007669"/>
    <property type="project" value="UniProtKB-UniRule"/>
</dbReference>
<comment type="pathway">
    <text evidence="2">Cell wall biogenesis; peptidoglycan biosynthesis.</text>
</comment>
<evidence type="ECO:0000313" key="19">
    <source>
        <dbReference type="Proteomes" id="UP000177481"/>
    </source>
</evidence>
<dbReference type="GO" id="GO:0051301">
    <property type="term" value="P:cell division"/>
    <property type="evidence" value="ECO:0007669"/>
    <property type="project" value="UniProtKB-KW"/>
</dbReference>
<dbReference type="EC" id="6.3.2.8" evidence="3 14"/>
<evidence type="ECO:0000256" key="7">
    <source>
        <dbReference type="ARBA" id="ARBA00022741"/>
    </source>
</evidence>
<evidence type="ECO:0000256" key="9">
    <source>
        <dbReference type="ARBA" id="ARBA00022960"/>
    </source>
</evidence>
<evidence type="ECO:0000256" key="11">
    <source>
        <dbReference type="ARBA" id="ARBA00023306"/>
    </source>
</evidence>
<comment type="subcellular location">
    <subcellularLocation>
        <location evidence="1">Cytoplasm</location>
    </subcellularLocation>
</comment>
<protein>
    <recommendedName>
        <fullName evidence="3 14">UDP-N-acetylmuramate--L-alanine ligase</fullName>
        <ecNumber evidence="3 14">6.3.2.8</ecNumber>
    </recommendedName>
</protein>
<evidence type="ECO:0000256" key="1">
    <source>
        <dbReference type="ARBA" id="ARBA00004496"/>
    </source>
</evidence>
<gene>
    <name evidence="18" type="ORF">A3A71_01740</name>
</gene>
<dbReference type="UniPathway" id="UPA00219"/>
<dbReference type="STRING" id="1797471.A3A71_01740"/>
<keyword evidence="8" id="KW-0067">ATP-binding</keyword>
<dbReference type="GO" id="GO:0005737">
    <property type="term" value="C:cytoplasm"/>
    <property type="evidence" value="ECO:0007669"/>
    <property type="project" value="UniProtKB-SubCell"/>
</dbReference>
<comment type="caution">
    <text evidence="18">The sequence shown here is derived from an EMBL/GenBank/DDBJ whole genome shotgun (WGS) entry which is preliminary data.</text>
</comment>
<feature type="domain" description="Mur ligase N-terminal catalytic" evidence="15">
    <location>
        <begin position="10"/>
        <end position="109"/>
    </location>
</feature>
<dbReference type="GO" id="GO:0009252">
    <property type="term" value="P:peptidoglycan biosynthetic process"/>
    <property type="evidence" value="ECO:0007669"/>
    <property type="project" value="UniProtKB-UniRule"/>
</dbReference>
<dbReference type="AlphaFoldDB" id="A0A1F5EBJ0"/>
<keyword evidence="4" id="KW-0963">Cytoplasm</keyword>
<dbReference type="EMBL" id="MEZX01000002">
    <property type="protein sequence ID" value="OGD64755.1"/>
    <property type="molecule type" value="Genomic_DNA"/>
</dbReference>
<dbReference type="InterPro" id="IPR004101">
    <property type="entry name" value="Mur_ligase_C"/>
</dbReference>
<dbReference type="Gene3D" id="3.90.190.20">
    <property type="entry name" value="Mur ligase, C-terminal domain"/>
    <property type="match status" value="1"/>
</dbReference>
<evidence type="ECO:0000256" key="12">
    <source>
        <dbReference type="ARBA" id="ARBA00023316"/>
    </source>
</evidence>
<evidence type="ECO:0000256" key="5">
    <source>
        <dbReference type="ARBA" id="ARBA00022598"/>
    </source>
</evidence>
<dbReference type="GO" id="GO:0071555">
    <property type="term" value="P:cell wall organization"/>
    <property type="evidence" value="ECO:0007669"/>
    <property type="project" value="UniProtKB-KW"/>
</dbReference>
<feature type="domain" description="Mur ligase C-terminal" evidence="16">
    <location>
        <begin position="324"/>
        <end position="454"/>
    </location>
</feature>
<keyword evidence="9" id="KW-0133">Cell shape</keyword>
<reference evidence="18 19" key="1">
    <citation type="journal article" date="2016" name="Nat. Commun.">
        <title>Thousands of microbial genomes shed light on interconnected biogeochemical processes in an aquifer system.</title>
        <authorList>
            <person name="Anantharaman K."/>
            <person name="Brown C.T."/>
            <person name="Hug L.A."/>
            <person name="Sharon I."/>
            <person name="Castelle C.J."/>
            <person name="Probst A.J."/>
            <person name="Thomas B.C."/>
            <person name="Singh A."/>
            <person name="Wilkins M.J."/>
            <person name="Karaoz U."/>
            <person name="Brodie E.L."/>
            <person name="Williams K.H."/>
            <person name="Hubbard S.S."/>
            <person name="Banfield J.F."/>
        </authorList>
    </citation>
    <scope>NUCLEOTIDE SEQUENCE [LARGE SCALE GENOMIC DNA]</scope>
</reference>
<dbReference type="InterPro" id="IPR000713">
    <property type="entry name" value="Mur_ligase_N"/>
</dbReference>
<evidence type="ECO:0000256" key="3">
    <source>
        <dbReference type="ARBA" id="ARBA00012211"/>
    </source>
</evidence>
<dbReference type="InterPro" id="IPR036565">
    <property type="entry name" value="Mur-like_cat_sf"/>
</dbReference>
<dbReference type="InterPro" id="IPR050061">
    <property type="entry name" value="MurCDEF_pg_biosynth"/>
</dbReference>
<accession>A0A1F5EBJ0</accession>
<evidence type="ECO:0000259" key="16">
    <source>
        <dbReference type="Pfam" id="PF02875"/>
    </source>
</evidence>
<dbReference type="GO" id="GO:0005524">
    <property type="term" value="F:ATP binding"/>
    <property type="evidence" value="ECO:0007669"/>
    <property type="project" value="UniProtKB-KW"/>
</dbReference>
<keyword evidence="10" id="KW-0573">Peptidoglycan synthesis</keyword>
<dbReference type="NCBIfam" id="TIGR01082">
    <property type="entry name" value="murC"/>
    <property type="match status" value="1"/>
</dbReference>
<evidence type="ECO:0000256" key="10">
    <source>
        <dbReference type="ARBA" id="ARBA00022984"/>
    </source>
</evidence>
<keyword evidence="11" id="KW-0131">Cell cycle</keyword>
<evidence type="ECO:0000256" key="4">
    <source>
        <dbReference type="ARBA" id="ARBA00022490"/>
    </source>
</evidence>
<keyword evidence="7" id="KW-0547">Nucleotide-binding</keyword>
<evidence type="ECO:0000256" key="13">
    <source>
        <dbReference type="ARBA" id="ARBA00047833"/>
    </source>
</evidence>
<organism evidence="18 19">
    <name type="scientific">Candidatus Berkelbacteria bacterium RIFCSPLOWO2_01_FULL_50_28</name>
    <dbReference type="NCBI Taxonomy" id="1797471"/>
    <lineage>
        <taxon>Bacteria</taxon>
        <taxon>Candidatus Berkelbacteria</taxon>
    </lineage>
</organism>
<dbReference type="Gene3D" id="3.40.50.720">
    <property type="entry name" value="NAD(P)-binding Rossmann-like Domain"/>
    <property type="match status" value="1"/>
</dbReference>
<evidence type="ECO:0000256" key="6">
    <source>
        <dbReference type="ARBA" id="ARBA00022618"/>
    </source>
</evidence>
<dbReference type="InterPro" id="IPR036615">
    <property type="entry name" value="Mur_ligase_C_dom_sf"/>
</dbReference>